<dbReference type="InterPro" id="IPR028992">
    <property type="entry name" value="Hedgehog/Intein_dom"/>
</dbReference>
<dbReference type="AlphaFoldDB" id="A0A8J3M4D9"/>
<dbReference type="EMBL" id="BNCJ01000001">
    <property type="protein sequence ID" value="GHF38324.1"/>
    <property type="molecule type" value="Genomic_DNA"/>
</dbReference>
<evidence type="ECO:0000313" key="2">
    <source>
        <dbReference type="EMBL" id="GHF38324.1"/>
    </source>
</evidence>
<keyword evidence="3" id="KW-1185">Reference proteome</keyword>
<dbReference type="Pfam" id="PF13403">
    <property type="entry name" value="Hint_2"/>
    <property type="match status" value="1"/>
</dbReference>
<dbReference type="Proteomes" id="UP000626220">
    <property type="component" value="Unassembled WGS sequence"/>
</dbReference>
<proteinExistence type="predicted"/>
<evidence type="ECO:0000313" key="3">
    <source>
        <dbReference type="Proteomes" id="UP000626220"/>
    </source>
</evidence>
<gene>
    <name evidence="2" type="ORF">GCM10017056_07850</name>
</gene>
<evidence type="ECO:0000259" key="1">
    <source>
        <dbReference type="Pfam" id="PF13403"/>
    </source>
</evidence>
<protein>
    <recommendedName>
        <fullName evidence="1">Hedgehog/Intein (Hint) domain-containing protein</fullName>
    </recommendedName>
</protein>
<accession>A0A8J3M4D9</accession>
<feature type="domain" description="Hedgehog/Intein (Hint)" evidence="1">
    <location>
        <begin position="126"/>
        <end position="262"/>
    </location>
</feature>
<sequence>MMAQDVNGDPAQLGGTINIVTGGASQLTFIETDQPNASMEWSDYVSLDGGTTKLTYEFLGYGDVRGDAQQHAGFIRVHMPNGEARTFAIDMNADGDNTADLTNGNTKLTVNDLTKPSAPVYAEPACFTTGTLIETARGEVAVEDLRAGDMVRTMDHGLQPLRAVLSETMLAEGALAPIRFEAGALGNARPLLVSPQHRMLIADWRADLFFGDSEVFVAAKHLVNDITVRRVPGGRVTYWHLVFDRHEVVFSEGVPSESHLPDEPELAARFPQMVQAARTQIRARDALLVAV</sequence>
<dbReference type="SUPFAM" id="SSF51294">
    <property type="entry name" value="Hedgehog/intein (Hint) domain"/>
    <property type="match status" value="1"/>
</dbReference>
<reference evidence="2" key="1">
    <citation type="journal article" date="2014" name="Int. J. Syst. Evol. Microbiol.">
        <title>Complete genome sequence of Corynebacterium casei LMG S-19264T (=DSM 44701T), isolated from a smear-ripened cheese.</title>
        <authorList>
            <consortium name="US DOE Joint Genome Institute (JGI-PGF)"/>
            <person name="Walter F."/>
            <person name="Albersmeier A."/>
            <person name="Kalinowski J."/>
            <person name="Ruckert C."/>
        </authorList>
    </citation>
    <scope>NUCLEOTIDE SEQUENCE</scope>
    <source>
        <strain evidence="2">KCTC 42650</strain>
    </source>
</reference>
<dbReference type="InterPro" id="IPR036844">
    <property type="entry name" value="Hint_dom_sf"/>
</dbReference>
<dbReference type="Gene3D" id="2.170.16.10">
    <property type="entry name" value="Hedgehog/Intein (Hint) domain"/>
    <property type="match status" value="1"/>
</dbReference>
<reference evidence="2" key="2">
    <citation type="submission" date="2020-09" db="EMBL/GenBank/DDBJ databases">
        <authorList>
            <person name="Sun Q."/>
            <person name="Kim S."/>
        </authorList>
    </citation>
    <scope>NUCLEOTIDE SEQUENCE</scope>
    <source>
        <strain evidence="2">KCTC 42650</strain>
    </source>
</reference>
<organism evidence="2 3">
    <name type="scientific">Seohaeicola zhoushanensis</name>
    <dbReference type="NCBI Taxonomy" id="1569283"/>
    <lineage>
        <taxon>Bacteria</taxon>
        <taxon>Pseudomonadati</taxon>
        <taxon>Pseudomonadota</taxon>
        <taxon>Alphaproteobacteria</taxon>
        <taxon>Rhodobacterales</taxon>
        <taxon>Roseobacteraceae</taxon>
        <taxon>Seohaeicola</taxon>
    </lineage>
</organism>
<name>A0A8J3M4D9_9RHOB</name>
<comment type="caution">
    <text evidence="2">The sequence shown here is derived from an EMBL/GenBank/DDBJ whole genome shotgun (WGS) entry which is preliminary data.</text>
</comment>